<keyword evidence="1" id="KW-0812">Transmembrane</keyword>
<keyword evidence="1" id="KW-1133">Transmembrane helix</keyword>
<accession>A0A4R3T1D1</accession>
<evidence type="ECO:0000313" key="3">
    <source>
        <dbReference type="Proteomes" id="UP000295773"/>
    </source>
</evidence>
<keyword evidence="1" id="KW-0472">Membrane</keyword>
<proteinExistence type="predicted"/>
<evidence type="ECO:0000256" key="1">
    <source>
        <dbReference type="SAM" id="Phobius"/>
    </source>
</evidence>
<dbReference type="AlphaFoldDB" id="A0A4R3T1D1"/>
<reference evidence="2 3" key="1">
    <citation type="submission" date="2019-03" db="EMBL/GenBank/DDBJ databases">
        <title>Genomic Encyclopedia of Type Strains, Phase IV (KMG-IV): sequencing the most valuable type-strain genomes for metagenomic binning, comparative biology and taxonomic classification.</title>
        <authorList>
            <person name="Goeker M."/>
        </authorList>
    </citation>
    <scope>NUCLEOTIDE SEQUENCE [LARGE SCALE GENOMIC DNA]</scope>
    <source>
        <strain evidence="2 3">DSM 29481</strain>
    </source>
</reference>
<dbReference type="RefSeq" id="WP_165877211.1">
    <property type="nucleotide sequence ID" value="NZ_JANKBG010000022.1"/>
</dbReference>
<comment type="caution">
    <text evidence="2">The sequence shown here is derived from an EMBL/GenBank/DDBJ whole genome shotgun (WGS) entry which is preliminary data.</text>
</comment>
<sequence length="236" mass="26195">MSYRWESEKIAQWRLKARHGGLDENERLLYEDYLQSCALAEADVNASKARSMGRLSERRLKKGAIRRGVISLALVALIGMYAMTGCKLSESILLVPYTTYEIGYKLTGELPDTNKVLSSIANTMRLLSGGGSWDLGSFIQSGRASVARLASGQVPPDECFFDEVVSRLRGTSDMTEVHRHIWSDEALWNFEVYLKQKEDSSYDPGTYDGNGYDGRQIIEDLGGGYGGNAVKDLAED</sequence>
<keyword evidence="3" id="KW-1185">Reference proteome</keyword>
<protein>
    <submittedName>
        <fullName evidence="2">Uncharacterized protein</fullName>
    </submittedName>
</protein>
<feature type="transmembrane region" description="Helical" evidence="1">
    <location>
        <begin position="64"/>
        <end position="83"/>
    </location>
</feature>
<name>A0A4R3T1D1_9FIRM</name>
<gene>
    <name evidence="2" type="ORF">EDD61_12329</name>
</gene>
<dbReference type="EMBL" id="SMBP01000023">
    <property type="protein sequence ID" value="TCU54739.1"/>
    <property type="molecule type" value="Genomic_DNA"/>
</dbReference>
<organism evidence="2 3">
    <name type="scientific">Longicatena caecimuris</name>
    <dbReference type="NCBI Taxonomy" id="1796635"/>
    <lineage>
        <taxon>Bacteria</taxon>
        <taxon>Bacillati</taxon>
        <taxon>Bacillota</taxon>
        <taxon>Erysipelotrichia</taxon>
        <taxon>Erysipelotrichales</taxon>
        <taxon>Erysipelotrichaceae</taxon>
        <taxon>Longicatena</taxon>
    </lineage>
</organism>
<evidence type="ECO:0000313" key="2">
    <source>
        <dbReference type="EMBL" id="TCU54739.1"/>
    </source>
</evidence>
<dbReference type="Proteomes" id="UP000295773">
    <property type="component" value="Unassembled WGS sequence"/>
</dbReference>